<comment type="caution">
    <text evidence="9">The sequence shown here is derived from an EMBL/GenBank/DDBJ whole genome shotgun (WGS) entry which is preliminary data.</text>
</comment>
<protein>
    <submittedName>
        <fullName evidence="9">UDP-GlcNAc--UDP-phosphate GlcNAc-1-phosphate transferase</fullName>
    </submittedName>
</protein>
<accession>A0A6L3ZJ12</accession>
<evidence type="ECO:0000313" key="9">
    <source>
        <dbReference type="EMBL" id="KAB2817623.1"/>
    </source>
</evidence>
<dbReference type="GO" id="GO:0046872">
    <property type="term" value="F:metal ion binding"/>
    <property type="evidence" value="ECO:0007669"/>
    <property type="project" value="UniProtKB-KW"/>
</dbReference>
<dbReference type="PANTHER" id="PTHR22926:SF3">
    <property type="entry name" value="UNDECAPRENYL-PHOSPHATE ALPHA-N-ACETYLGLUCOSAMINYL 1-PHOSPHATE TRANSFERASE"/>
    <property type="match status" value="1"/>
</dbReference>
<dbReference type="Proteomes" id="UP000484164">
    <property type="component" value="Unassembled WGS sequence"/>
</dbReference>
<keyword evidence="3 9" id="KW-0808">Transferase</keyword>
<evidence type="ECO:0000256" key="2">
    <source>
        <dbReference type="ARBA" id="ARBA00022475"/>
    </source>
</evidence>
<dbReference type="GO" id="GO:0009103">
    <property type="term" value="P:lipopolysaccharide biosynthetic process"/>
    <property type="evidence" value="ECO:0007669"/>
    <property type="project" value="TreeGrafter"/>
</dbReference>
<feature type="transmembrane region" description="Helical" evidence="8">
    <location>
        <begin position="6"/>
        <end position="25"/>
    </location>
</feature>
<feature type="transmembrane region" description="Helical" evidence="8">
    <location>
        <begin position="221"/>
        <end position="241"/>
    </location>
</feature>
<dbReference type="Pfam" id="PF00953">
    <property type="entry name" value="Glycos_transf_4"/>
    <property type="match status" value="1"/>
</dbReference>
<evidence type="ECO:0000256" key="8">
    <source>
        <dbReference type="SAM" id="Phobius"/>
    </source>
</evidence>
<dbReference type="OrthoDB" id="9783652at2"/>
<evidence type="ECO:0000256" key="1">
    <source>
        <dbReference type="ARBA" id="ARBA00004651"/>
    </source>
</evidence>
<comment type="cofactor">
    <cofactor evidence="7">
        <name>Mg(2+)</name>
        <dbReference type="ChEBI" id="CHEBI:18420"/>
    </cofactor>
</comment>
<evidence type="ECO:0000313" key="10">
    <source>
        <dbReference type="Proteomes" id="UP000484164"/>
    </source>
</evidence>
<keyword evidence="7" id="KW-0460">Magnesium</keyword>
<dbReference type="AlphaFoldDB" id="A0A6L3ZJ12"/>
<dbReference type="GO" id="GO:0005886">
    <property type="term" value="C:plasma membrane"/>
    <property type="evidence" value="ECO:0007669"/>
    <property type="project" value="UniProtKB-SubCell"/>
</dbReference>
<dbReference type="InterPro" id="IPR000715">
    <property type="entry name" value="Glycosyl_transferase_4"/>
</dbReference>
<feature type="binding site" evidence="7">
    <location>
        <position position="195"/>
    </location>
    <ligand>
        <name>Mg(2+)</name>
        <dbReference type="ChEBI" id="CHEBI:18420"/>
    </ligand>
</feature>
<dbReference type="EMBL" id="WBVQ01000001">
    <property type="protein sequence ID" value="KAB2817623.1"/>
    <property type="molecule type" value="Genomic_DNA"/>
</dbReference>
<name>A0A6L3ZJ12_9FLAO</name>
<keyword evidence="7" id="KW-0479">Metal-binding</keyword>
<keyword evidence="2" id="KW-1003">Cell membrane</keyword>
<dbReference type="RefSeq" id="WP_151692312.1">
    <property type="nucleotide sequence ID" value="NZ_BMGX01000002.1"/>
</dbReference>
<feature type="transmembrane region" description="Helical" evidence="8">
    <location>
        <begin position="294"/>
        <end position="312"/>
    </location>
</feature>
<dbReference type="GO" id="GO:0071555">
    <property type="term" value="P:cell wall organization"/>
    <property type="evidence" value="ECO:0007669"/>
    <property type="project" value="TreeGrafter"/>
</dbReference>
<feature type="transmembrane region" description="Helical" evidence="8">
    <location>
        <begin position="115"/>
        <end position="133"/>
    </location>
</feature>
<keyword evidence="10" id="KW-1185">Reference proteome</keyword>
<keyword evidence="4 8" id="KW-0812">Transmembrane</keyword>
<feature type="transmembrane region" description="Helical" evidence="8">
    <location>
        <begin position="262"/>
        <end position="288"/>
    </location>
</feature>
<proteinExistence type="predicted"/>
<reference evidence="9 10" key="1">
    <citation type="submission" date="2019-10" db="EMBL/GenBank/DDBJ databases">
        <title>Genome sequence of Phaeocystidibacter marisrubri JCM30614 (type strain).</title>
        <authorList>
            <person name="Bowman J.P."/>
        </authorList>
    </citation>
    <scope>NUCLEOTIDE SEQUENCE [LARGE SCALE GENOMIC DNA]</scope>
    <source>
        <strain evidence="9 10">JCM 30614</strain>
    </source>
</reference>
<feature type="transmembrane region" description="Helical" evidence="8">
    <location>
        <begin position="45"/>
        <end position="63"/>
    </location>
</feature>
<feature type="transmembrane region" description="Helical" evidence="8">
    <location>
        <begin position="190"/>
        <end position="215"/>
    </location>
</feature>
<evidence type="ECO:0000256" key="6">
    <source>
        <dbReference type="ARBA" id="ARBA00023136"/>
    </source>
</evidence>
<evidence type="ECO:0000256" key="4">
    <source>
        <dbReference type="ARBA" id="ARBA00022692"/>
    </source>
</evidence>
<organism evidence="9 10">
    <name type="scientific">Phaeocystidibacter marisrubri</name>
    <dbReference type="NCBI Taxonomy" id="1577780"/>
    <lineage>
        <taxon>Bacteria</taxon>
        <taxon>Pseudomonadati</taxon>
        <taxon>Bacteroidota</taxon>
        <taxon>Flavobacteriia</taxon>
        <taxon>Flavobacteriales</taxon>
        <taxon>Phaeocystidibacteraceae</taxon>
        <taxon>Phaeocystidibacter</taxon>
    </lineage>
</organism>
<keyword evidence="5 8" id="KW-1133">Transmembrane helix</keyword>
<gene>
    <name evidence="9" type="ORF">F8C82_04260</name>
</gene>
<keyword evidence="6 8" id="KW-0472">Membrane</keyword>
<dbReference type="GO" id="GO:0044038">
    <property type="term" value="P:cell wall macromolecule biosynthetic process"/>
    <property type="evidence" value="ECO:0007669"/>
    <property type="project" value="TreeGrafter"/>
</dbReference>
<dbReference type="PANTHER" id="PTHR22926">
    <property type="entry name" value="PHOSPHO-N-ACETYLMURAMOYL-PENTAPEPTIDE-TRANSFERASE"/>
    <property type="match status" value="1"/>
</dbReference>
<feature type="transmembrane region" description="Helical" evidence="8">
    <location>
        <begin position="140"/>
        <end position="158"/>
    </location>
</feature>
<feature type="transmembrane region" description="Helical" evidence="8">
    <location>
        <begin position="164"/>
        <end position="183"/>
    </location>
</feature>
<evidence type="ECO:0000256" key="5">
    <source>
        <dbReference type="ARBA" id="ARBA00022989"/>
    </source>
</evidence>
<evidence type="ECO:0000256" key="3">
    <source>
        <dbReference type="ARBA" id="ARBA00022679"/>
    </source>
</evidence>
<comment type="subcellular location">
    <subcellularLocation>
        <location evidence="1">Cell membrane</location>
        <topology evidence="1">Multi-pass membrane protein</topology>
    </subcellularLocation>
</comment>
<evidence type="ECO:0000256" key="7">
    <source>
        <dbReference type="PIRSR" id="PIRSR600715-1"/>
    </source>
</evidence>
<sequence length="340" mass="38860">MKLEYLIYPAIFIILVGVMQLYMYIAKRFDITDEPGYRSNHQHTVLRGGGILFPIVVLLFFAIHGPLHPYFFAGVFMLSVVSFWDDVMNVKAVYRLMVQIAAVGLMLLDLHVANLGWPILLLMFVVGVGWVNAFNFMDGINGITAINASLNLATLVLINYEMRFIEMRLLIFLLLSVIVFGIYNFRRRALVFAGDIGSITMAYSTAFAMGALILYTGQWQYLLFLSVYAVDAGYSVLHRVFHGFNPLKPHRTFLFHMLVNEVGWPHLAVSSLYAGLQLLINLLTYYVIIPANHTNAWSLLLLAVLTTAYWLIKSYLRKTARRKGTLWREEHEKVFSRTKT</sequence>
<dbReference type="GO" id="GO:0016780">
    <property type="term" value="F:phosphotransferase activity, for other substituted phosphate groups"/>
    <property type="evidence" value="ECO:0007669"/>
    <property type="project" value="InterPro"/>
</dbReference>
<feature type="binding site" evidence="7">
    <location>
        <position position="135"/>
    </location>
    <ligand>
        <name>Mg(2+)</name>
        <dbReference type="ChEBI" id="CHEBI:18420"/>
    </ligand>
</feature>